<dbReference type="EMBL" id="CM009297">
    <property type="protein sequence ID" value="KAI9389570.1"/>
    <property type="molecule type" value="Genomic_DNA"/>
</dbReference>
<evidence type="ECO:0000313" key="2">
    <source>
        <dbReference type="Proteomes" id="UP000006729"/>
    </source>
</evidence>
<accession>A0ACC0SK58</accession>
<proteinExistence type="predicted"/>
<sequence>MVGSDLQVSCKATNTRSNFRLVSRISKGLETMIRGPVPNPNSVRVQNPPHSAGSATAIFSDRCNPELTLQYLDQPYLRIIKVDANIQKISEDHNQPSCT</sequence>
<gene>
    <name evidence="1" type="ORF">POPTR_008G062250v4</name>
</gene>
<evidence type="ECO:0000313" key="1">
    <source>
        <dbReference type="EMBL" id="KAI9389570.1"/>
    </source>
</evidence>
<organism evidence="1 2">
    <name type="scientific">Populus trichocarpa</name>
    <name type="common">Western balsam poplar</name>
    <name type="synonym">Populus balsamifera subsp. trichocarpa</name>
    <dbReference type="NCBI Taxonomy" id="3694"/>
    <lineage>
        <taxon>Eukaryota</taxon>
        <taxon>Viridiplantae</taxon>
        <taxon>Streptophyta</taxon>
        <taxon>Embryophyta</taxon>
        <taxon>Tracheophyta</taxon>
        <taxon>Spermatophyta</taxon>
        <taxon>Magnoliopsida</taxon>
        <taxon>eudicotyledons</taxon>
        <taxon>Gunneridae</taxon>
        <taxon>Pentapetalae</taxon>
        <taxon>rosids</taxon>
        <taxon>fabids</taxon>
        <taxon>Malpighiales</taxon>
        <taxon>Salicaceae</taxon>
        <taxon>Saliceae</taxon>
        <taxon>Populus</taxon>
    </lineage>
</organism>
<protein>
    <submittedName>
        <fullName evidence="1">Uncharacterized protein</fullName>
    </submittedName>
</protein>
<name>A0ACC0SK58_POPTR</name>
<keyword evidence="2" id="KW-1185">Reference proteome</keyword>
<reference evidence="1 2" key="1">
    <citation type="journal article" date="2006" name="Science">
        <title>The genome of black cottonwood, Populus trichocarpa (Torr. &amp; Gray).</title>
        <authorList>
            <person name="Tuskan G.A."/>
            <person name="Difazio S."/>
            <person name="Jansson S."/>
            <person name="Bohlmann J."/>
            <person name="Grigoriev I."/>
            <person name="Hellsten U."/>
            <person name="Putnam N."/>
            <person name="Ralph S."/>
            <person name="Rombauts S."/>
            <person name="Salamov A."/>
            <person name="Schein J."/>
            <person name="Sterck L."/>
            <person name="Aerts A."/>
            <person name="Bhalerao R.R."/>
            <person name="Bhalerao R.P."/>
            <person name="Blaudez D."/>
            <person name="Boerjan W."/>
            <person name="Brun A."/>
            <person name="Brunner A."/>
            <person name="Busov V."/>
            <person name="Campbell M."/>
            <person name="Carlson J."/>
            <person name="Chalot M."/>
            <person name="Chapman J."/>
            <person name="Chen G.L."/>
            <person name="Cooper D."/>
            <person name="Coutinho P.M."/>
            <person name="Couturier J."/>
            <person name="Covert S."/>
            <person name="Cronk Q."/>
            <person name="Cunningham R."/>
            <person name="Davis J."/>
            <person name="Degroeve S."/>
            <person name="Dejardin A."/>
            <person name="Depamphilis C."/>
            <person name="Detter J."/>
            <person name="Dirks B."/>
            <person name="Dubchak I."/>
            <person name="Duplessis S."/>
            <person name="Ehlting J."/>
            <person name="Ellis B."/>
            <person name="Gendler K."/>
            <person name="Goodstein D."/>
            <person name="Gribskov M."/>
            <person name="Grimwood J."/>
            <person name="Groover A."/>
            <person name="Gunter L."/>
            <person name="Hamberger B."/>
            <person name="Heinze B."/>
            <person name="Helariutta Y."/>
            <person name="Henrissat B."/>
            <person name="Holligan D."/>
            <person name="Holt R."/>
            <person name="Huang W."/>
            <person name="Islam-Faridi N."/>
            <person name="Jones S."/>
            <person name="Jones-Rhoades M."/>
            <person name="Jorgensen R."/>
            <person name="Joshi C."/>
            <person name="Kangasjarvi J."/>
            <person name="Karlsson J."/>
            <person name="Kelleher C."/>
            <person name="Kirkpatrick R."/>
            <person name="Kirst M."/>
            <person name="Kohler A."/>
            <person name="Kalluri U."/>
            <person name="Larimer F."/>
            <person name="Leebens-Mack J."/>
            <person name="Leple J.C."/>
            <person name="Locascio P."/>
            <person name="Lou Y."/>
            <person name="Lucas S."/>
            <person name="Martin F."/>
            <person name="Montanini B."/>
            <person name="Napoli C."/>
            <person name="Nelson D.R."/>
            <person name="Nelson C."/>
            <person name="Nieminen K."/>
            <person name="Nilsson O."/>
            <person name="Pereda V."/>
            <person name="Peter G."/>
            <person name="Philippe R."/>
            <person name="Pilate G."/>
            <person name="Poliakov A."/>
            <person name="Razumovskaya J."/>
            <person name="Richardson P."/>
            <person name="Rinaldi C."/>
            <person name="Ritland K."/>
            <person name="Rouze P."/>
            <person name="Ryaboy D."/>
            <person name="Schmutz J."/>
            <person name="Schrader J."/>
            <person name="Segerman B."/>
            <person name="Shin H."/>
            <person name="Siddiqui A."/>
            <person name="Sterky F."/>
            <person name="Terry A."/>
            <person name="Tsai C.J."/>
            <person name="Uberbacher E."/>
            <person name="Unneberg P."/>
            <person name="Vahala J."/>
            <person name="Wall K."/>
            <person name="Wessler S."/>
            <person name="Yang G."/>
            <person name="Yin T."/>
            <person name="Douglas C."/>
            <person name="Marra M."/>
            <person name="Sandberg G."/>
            <person name="Van de Peer Y."/>
            <person name="Rokhsar D."/>
        </authorList>
    </citation>
    <scope>NUCLEOTIDE SEQUENCE [LARGE SCALE GENOMIC DNA]</scope>
    <source>
        <strain evidence="2">cv. Nisqually</strain>
    </source>
</reference>
<dbReference type="Proteomes" id="UP000006729">
    <property type="component" value="Chromosome 8"/>
</dbReference>
<comment type="caution">
    <text evidence="1">The sequence shown here is derived from an EMBL/GenBank/DDBJ whole genome shotgun (WGS) entry which is preliminary data.</text>
</comment>